<evidence type="ECO:0000313" key="3">
    <source>
        <dbReference type="Proteomes" id="UP000266633"/>
    </source>
</evidence>
<reference evidence="2 3" key="1">
    <citation type="submission" date="2018-09" db="EMBL/GenBank/DDBJ databases">
        <title>Phylogenetic diversity of Pectobacterium and Dickeya strains causing blackleg disease of potato in Morocco.</title>
        <authorList>
            <person name="Oulghazi S."/>
            <person name="Moumni M."/>
            <person name="Faure D."/>
        </authorList>
    </citation>
    <scope>NUCLEOTIDE SEQUENCE [LARGE SCALE GENOMIC DNA]</scope>
    <source>
        <strain evidence="2 3">S4.16.03.LID</strain>
    </source>
</reference>
<dbReference type="RefSeq" id="WP_047100520.1">
    <property type="nucleotide sequence ID" value="NZ_CP038499.1"/>
</dbReference>
<feature type="domain" description="B3/B4 tRNA-binding" evidence="1">
    <location>
        <begin position="70"/>
        <end position="185"/>
    </location>
</feature>
<dbReference type="SUPFAM" id="SSF56037">
    <property type="entry name" value="PheT/TilS domain"/>
    <property type="match status" value="1"/>
</dbReference>
<name>A0ABX9NHL7_9GAMM</name>
<dbReference type="Proteomes" id="UP000266633">
    <property type="component" value="Unassembled WGS sequence"/>
</dbReference>
<dbReference type="Pfam" id="PF03483">
    <property type="entry name" value="B3_4"/>
    <property type="match status" value="1"/>
</dbReference>
<evidence type="ECO:0000259" key="1">
    <source>
        <dbReference type="Pfam" id="PF03483"/>
    </source>
</evidence>
<gene>
    <name evidence="2" type="ORF">D5077_20905</name>
</gene>
<proteinExistence type="predicted"/>
<dbReference type="Gene3D" id="3.50.40.10">
    <property type="entry name" value="Phenylalanyl-trna Synthetase, Chain B, domain 3"/>
    <property type="match status" value="1"/>
</dbReference>
<protein>
    <recommendedName>
        <fullName evidence="1">B3/B4 tRNA-binding domain-containing protein</fullName>
    </recommendedName>
</protein>
<accession>A0ABX9NHL7</accession>
<dbReference type="EMBL" id="QZDO01000084">
    <property type="protein sequence ID" value="RJL66184.1"/>
    <property type="molecule type" value="Genomic_DNA"/>
</dbReference>
<dbReference type="InterPro" id="IPR005146">
    <property type="entry name" value="B3/B4_tRNA-bd"/>
</dbReference>
<organism evidence="2 3">
    <name type="scientific">Dickeya dianthicola</name>
    <dbReference type="NCBI Taxonomy" id="204039"/>
    <lineage>
        <taxon>Bacteria</taxon>
        <taxon>Pseudomonadati</taxon>
        <taxon>Pseudomonadota</taxon>
        <taxon>Gammaproteobacteria</taxon>
        <taxon>Enterobacterales</taxon>
        <taxon>Pectobacteriaceae</taxon>
        <taxon>Dickeya</taxon>
    </lineage>
</organism>
<keyword evidence="3" id="KW-1185">Reference proteome</keyword>
<dbReference type="InterPro" id="IPR020825">
    <property type="entry name" value="Phe-tRNA_synthase-like_B3/B4"/>
</dbReference>
<comment type="caution">
    <text evidence="2">The sequence shown here is derived from an EMBL/GenBank/DDBJ whole genome shotgun (WGS) entry which is preliminary data.</text>
</comment>
<sequence length="231" mass="26204">MYFTIDERAANVGVTHALLLVVRGVIVSPSREDFKKKCTETVSSSLPPYTEKFNNGMREIISFTTGKSDFRTAGEKLRSNFSERGFRSINNVVDSYNEAAYFYGLGIGGHDISHVRNDAHLEVTLSLNEDKIIPLFDTRKKKINPGELIYKLEKKTVAWIGSKDVDSEEFRIGDETNTCAFVILGHSSVTATDLYTVGARIRRNLTESSYNFDSMGFESQEFYYNTRNYHD</sequence>
<evidence type="ECO:0000313" key="2">
    <source>
        <dbReference type="EMBL" id="RJL66184.1"/>
    </source>
</evidence>